<feature type="transmembrane region" description="Helical" evidence="2">
    <location>
        <begin position="21"/>
        <end position="42"/>
    </location>
</feature>
<dbReference type="InterPro" id="IPR011055">
    <property type="entry name" value="Dup_hybrid_motif"/>
</dbReference>
<dbReference type="Proteomes" id="UP000009080">
    <property type="component" value="Chromosome"/>
</dbReference>
<dbReference type="PANTHER" id="PTHR21666:SF291">
    <property type="entry name" value="STAGE II SPORULATION PROTEIN Q"/>
    <property type="match status" value="1"/>
</dbReference>
<dbReference type="HOGENOM" id="CLU_029425_2_2_6"/>
<dbReference type="OrthoDB" id="9805070at2"/>
<dbReference type="GO" id="GO:0004222">
    <property type="term" value="F:metalloendopeptidase activity"/>
    <property type="evidence" value="ECO:0007669"/>
    <property type="project" value="TreeGrafter"/>
</dbReference>
<evidence type="ECO:0000259" key="3">
    <source>
        <dbReference type="Pfam" id="PF01551"/>
    </source>
</evidence>
<dbReference type="InterPro" id="IPR016047">
    <property type="entry name" value="M23ase_b-sheet_dom"/>
</dbReference>
<keyword evidence="2" id="KW-1133">Transmembrane helix</keyword>
<evidence type="ECO:0000313" key="5">
    <source>
        <dbReference type="Proteomes" id="UP000009080"/>
    </source>
</evidence>
<dbReference type="AlphaFoldDB" id="C5BP27"/>
<reference evidence="4 5" key="1">
    <citation type="journal article" date="2009" name="PLoS ONE">
        <title>The complete genome of Teredinibacter turnerae T7901: an intracellular endosymbiont of marine wood-boring bivalves (shipworms).</title>
        <authorList>
            <person name="Yang J.C."/>
            <person name="Madupu R."/>
            <person name="Durkin A.S."/>
            <person name="Ekborg N.A."/>
            <person name="Pedamallu C.S."/>
            <person name="Hostetler J.B."/>
            <person name="Radune D."/>
            <person name="Toms B.S."/>
            <person name="Henrissat B."/>
            <person name="Coutinho P.M."/>
            <person name="Schwarz S."/>
            <person name="Field L."/>
            <person name="Trindade-Silva A.E."/>
            <person name="Soares C.A.G."/>
            <person name="Elshahawi S."/>
            <person name="Hanora A."/>
            <person name="Schmidt E.W."/>
            <person name="Haygood M.G."/>
            <person name="Posfai J."/>
            <person name="Benner J."/>
            <person name="Madinger C."/>
            <person name="Nove J."/>
            <person name="Anton B."/>
            <person name="Chaudhary K."/>
            <person name="Foster J."/>
            <person name="Holman A."/>
            <person name="Kumar S."/>
            <person name="Lessard P.A."/>
            <person name="Luyten Y.A."/>
            <person name="Slatko B."/>
            <person name="Wood N."/>
            <person name="Wu B."/>
            <person name="Teplitski M."/>
            <person name="Mougous J.D."/>
            <person name="Ward N."/>
            <person name="Eisen J.A."/>
            <person name="Badger J.H."/>
            <person name="Distel D.L."/>
        </authorList>
    </citation>
    <scope>NUCLEOTIDE SEQUENCE [LARGE SCALE GENOMIC DNA]</scope>
    <source>
        <strain evidence="5">ATCC 39867 / T7901</strain>
    </source>
</reference>
<keyword evidence="5" id="KW-1185">Reference proteome</keyword>
<organism evidence="4 5">
    <name type="scientific">Teredinibacter turnerae (strain ATCC 39867 / T7901)</name>
    <dbReference type="NCBI Taxonomy" id="377629"/>
    <lineage>
        <taxon>Bacteria</taxon>
        <taxon>Pseudomonadati</taxon>
        <taxon>Pseudomonadota</taxon>
        <taxon>Gammaproteobacteria</taxon>
        <taxon>Cellvibrionales</taxon>
        <taxon>Cellvibrionaceae</taxon>
        <taxon>Teredinibacter</taxon>
    </lineage>
</organism>
<dbReference type="InterPro" id="IPR050570">
    <property type="entry name" value="Cell_wall_metabolism_enzyme"/>
</dbReference>
<dbReference type="RefSeq" id="WP_015818733.1">
    <property type="nucleotide sequence ID" value="NC_012997.1"/>
</dbReference>
<protein>
    <submittedName>
        <fullName evidence="4">M23 peptidase domain protein</fullName>
    </submittedName>
</protein>
<evidence type="ECO:0000256" key="1">
    <source>
        <dbReference type="SAM" id="Coils"/>
    </source>
</evidence>
<accession>C5BP27</accession>
<proteinExistence type="predicted"/>
<feature type="coiled-coil region" evidence="1">
    <location>
        <begin position="148"/>
        <end position="175"/>
    </location>
</feature>
<dbReference type="KEGG" id="ttu:TERTU_3042"/>
<dbReference type="PANTHER" id="PTHR21666">
    <property type="entry name" value="PEPTIDASE-RELATED"/>
    <property type="match status" value="1"/>
</dbReference>
<feature type="domain" description="M23ase beta-sheet core" evidence="3">
    <location>
        <begin position="208"/>
        <end position="301"/>
    </location>
</feature>
<sequence>MKIIVVSKRHGSTRSFTLGGWTRALLSACMVGIPVGAVTLAVSQHLSSNSSDILTAESTEAWEETLVEQQSQVERAKQDSERKLAALTLRVAELQARLVRLDALGERLTTMAKLDTGEFDFGRSPARGGPEQDIDETTYAAPDFQEALEQLGAQIEDRQQQLDTLEALLAKRKLQNDVFLAGRPIKKGWMSSRYGRRSDPFTGRIAWHAGVDFAGKEGSDIIAVASGVVTWSGERYGYGQMVEVNHGNGFSTRYAHCKENLVKVGDVIKKGQVVALMGSSGRSTGPHVHFEVYKNGRTVDPATYIHRASR</sequence>
<dbReference type="Pfam" id="PF01551">
    <property type="entry name" value="Peptidase_M23"/>
    <property type="match status" value="1"/>
</dbReference>
<dbReference type="STRING" id="377629.TERTU_3042"/>
<dbReference type="FunFam" id="2.70.70.10:FF:000006">
    <property type="entry name" value="M23 family peptidase"/>
    <property type="match status" value="1"/>
</dbReference>
<gene>
    <name evidence="4" type="ordered locus">TERTU_3042</name>
</gene>
<feature type="coiled-coil region" evidence="1">
    <location>
        <begin position="59"/>
        <end position="104"/>
    </location>
</feature>
<dbReference type="SUPFAM" id="SSF51261">
    <property type="entry name" value="Duplicated hybrid motif"/>
    <property type="match status" value="1"/>
</dbReference>
<dbReference type="CDD" id="cd12797">
    <property type="entry name" value="M23_peptidase"/>
    <property type="match status" value="1"/>
</dbReference>
<dbReference type="Gene3D" id="2.70.70.10">
    <property type="entry name" value="Glucose Permease (Domain IIA)"/>
    <property type="match status" value="1"/>
</dbReference>
<keyword evidence="2" id="KW-0472">Membrane</keyword>
<name>C5BP27_TERTT</name>
<dbReference type="eggNOG" id="COG0739">
    <property type="taxonomic scope" value="Bacteria"/>
</dbReference>
<keyword evidence="2" id="KW-0812">Transmembrane</keyword>
<dbReference type="EMBL" id="CP001614">
    <property type="protein sequence ID" value="ACR12621.1"/>
    <property type="molecule type" value="Genomic_DNA"/>
</dbReference>
<evidence type="ECO:0000313" key="4">
    <source>
        <dbReference type="EMBL" id="ACR12621.1"/>
    </source>
</evidence>
<keyword evidence="1" id="KW-0175">Coiled coil</keyword>
<evidence type="ECO:0000256" key="2">
    <source>
        <dbReference type="SAM" id="Phobius"/>
    </source>
</evidence>